<proteinExistence type="predicted"/>
<sequence>MFGKNQVSDKELHKTVTKRIERSGATSQMKVLATVRSGNVTLSGKLQYEKQRRPILKVVQAIAGVRQVIDQLQSPPKVNPHAK</sequence>
<name>A0A518ATF3_9BACT</name>
<dbReference type="EMBL" id="CP036278">
    <property type="protein sequence ID" value="QDU58001.1"/>
    <property type="molecule type" value="Genomic_DNA"/>
</dbReference>
<dbReference type="PROSITE" id="PS50914">
    <property type="entry name" value="BON"/>
    <property type="match status" value="1"/>
</dbReference>
<protein>
    <submittedName>
        <fullName evidence="2">BON domain protein</fullName>
    </submittedName>
</protein>
<dbReference type="RefSeq" id="WP_145249502.1">
    <property type="nucleotide sequence ID" value="NZ_CP036278.1"/>
</dbReference>
<keyword evidence="3" id="KW-1185">Reference proteome</keyword>
<gene>
    <name evidence="2" type="ORF">Pan181_42260</name>
</gene>
<reference evidence="2 3" key="1">
    <citation type="submission" date="2019-02" db="EMBL/GenBank/DDBJ databases">
        <title>Deep-cultivation of Planctomycetes and their phenomic and genomic characterization uncovers novel biology.</title>
        <authorList>
            <person name="Wiegand S."/>
            <person name="Jogler M."/>
            <person name="Boedeker C."/>
            <person name="Pinto D."/>
            <person name="Vollmers J."/>
            <person name="Rivas-Marin E."/>
            <person name="Kohn T."/>
            <person name="Peeters S.H."/>
            <person name="Heuer A."/>
            <person name="Rast P."/>
            <person name="Oberbeckmann S."/>
            <person name="Bunk B."/>
            <person name="Jeske O."/>
            <person name="Meyerdierks A."/>
            <person name="Storesund J.E."/>
            <person name="Kallscheuer N."/>
            <person name="Luecker S."/>
            <person name="Lage O.M."/>
            <person name="Pohl T."/>
            <person name="Merkel B.J."/>
            <person name="Hornburger P."/>
            <person name="Mueller R.-W."/>
            <person name="Bruemmer F."/>
            <person name="Labrenz M."/>
            <person name="Spormann A.M."/>
            <person name="Op den Camp H."/>
            <person name="Overmann J."/>
            <person name="Amann R."/>
            <person name="Jetten M.S.M."/>
            <person name="Mascher T."/>
            <person name="Medema M.H."/>
            <person name="Devos D.P."/>
            <person name="Kaster A.-K."/>
            <person name="Ovreas L."/>
            <person name="Rohde M."/>
            <person name="Galperin M.Y."/>
            <person name="Jogler C."/>
        </authorList>
    </citation>
    <scope>NUCLEOTIDE SEQUENCE [LARGE SCALE GENOMIC DNA]</scope>
    <source>
        <strain evidence="2 3">Pan181</strain>
    </source>
</reference>
<accession>A0A518ATF3</accession>
<dbReference type="OrthoDB" id="285310at2"/>
<dbReference type="Pfam" id="PF04972">
    <property type="entry name" value="BON"/>
    <property type="match status" value="1"/>
</dbReference>
<dbReference type="Gene3D" id="3.30.1340.30">
    <property type="match status" value="1"/>
</dbReference>
<dbReference type="InterPro" id="IPR007055">
    <property type="entry name" value="BON_dom"/>
</dbReference>
<evidence type="ECO:0000259" key="1">
    <source>
        <dbReference type="PROSITE" id="PS50914"/>
    </source>
</evidence>
<feature type="domain" description="BON" evidence="1">
    <location>
        <begin position="8"/>
        <end position="76"/>
    </location>
</feature>
<dbReference type="KEGG" id="amuc:Pan181_42260"/>
<evidence type="ECO:0000313" key="3">
    <source>
        <dbReference type="Proteomes" id="UP000315750"/>
    </source>
</evidence>
<evidence type="ECO:0000313" key="2">
    <source>
        <dbReference type="EMBL" id="QDU58001.1"/>
    </source>
</evidence>
<dbReference type="Proteomes" id="UP000315750">
    <property type="component" value="Chromosome"/>
</dbReference>
<organism evidence="2 3">
    <name type="scientific">Aeoliella mucimassa</name>
    <dbReference type="NCBI Taxonomy" id="2527972"/>
    <lineage>
        <taxon>Bacteria</taxon>
        <taxon>Pseudomonadati</taxon>
        <taxon>Planctomycetota</taxon>
        <taxon>Planctomycetia</taxon>
        <taxon>Pirellulales</taxon>
        <taxon>Lacipirellulaceae</taxon>
        <taxon>Aeoliella</taxon>
    </lineage>
</organism>
<dbReference type="AlphaFoldDB" id="A0A518ATF3"/>